<gene>
    <name evidence="2" type="ORF">ABDD91_27355</name>
</gene>
<dbReference type="RefSeq" id="WP_048022050.1">
    <property type="nucleotide sequence ID" value="NZ_CP025620.1"/>
</dbReference>
<evidence type="ECO:0000313" key="3">
    <source>
        <dbReference type="Proteomes" id="UP001418804"/>
    </source>
</evidence>
<accession>A0ABD5KZ66</accession>
<dbReference type="EMBL" id="JBDIVD010000003">
    <property type="protein sequence ID" value="MEN3156561.1"/>
    <property type="molecule type" value="Genomic_DNA"/>
</dbReference>
<dbReference type="AlphaFoldDB" id="A0ABD5KZ66"/>
<feature type="transmembrane region" description="Helical" evidence="1">
    <location>
        <begin position="36"/>
        <end position="55"/>
    </location>
</feature>
<organism evidence="2 3">
    <name type="scientific">Priestia aryabhattai</name>
    <name type="common">Bacillus aryabhattai</name>
    <dbReference type="NCBI Taxonomy" id="412384"/>
    <lineage>
        <taxon>Bacteria</taxon>
        <taxon>Bacillati</taxon>
        <taxon>Bacillota</taxon>
        <taxon>Bacilli</taxon>
        <taxon>Bacillales</taxon>
        <taxon>Bacillaceae</taxon>
        <taxon>Priestia</taxon>
    </lineage>
</organism>
<keyword evidence="1" id="KW-0812">Transmembrane</keyword>
<reference evidence="2 3" key="2">
    <citation type="submission" date="2024-05" db="EMBL/GenBank/DDBJ databases">
        <authorList>
            <person name="Zheng X."/>
        </authorList>
    </citation>
    <scope>NUCLEOTIDE SEQUENCE [LARGE SCALE GENOMIC DNA]</scope>
    <source>
        <strain evidence="2 3">C4-10</strain>
    </source>
</reference>
<evidence type="ECO:0000313" key="2">
    <source>
        <dbReference type="EMBL" id="MEN3156561.1"/>
    </source>
</evidence>
<reference evidence="2 3" key="1">
    <citation type="submission" date="2024-05" db="EMBL/GenBank/DDBJ databases">
        <title>The mechanism of isolation and screening of efficient mineral weathering bacteria priestia aryabhattai c4-10 with weathered biotite.</title>
        <authorList>
            <person name="Yang S."/>
        </authorList>
    </citation>
    <scope>NUCLEOTIDE SEQUENCE [LARGE SCALE GENOMIC DNA]</scope>
    <source>
        <strain evidence="2 3">C4-10</strain>
    </source>
</reference>
<protein>
    <submittedName>
        <fullName evidence="2">Uncharacterized protein</fullName>
    </submittedName>
</protein>
<comment type="caution">
    <text evidence="2">The sequence shown here is derived from an EMBL/GenBank/DDBJ whole genome shotgun (WGS) entry which is preliminary data.</text>
</comment>
<keyword evidence="1" id="KW-1133">Transmembrane helix</keyword>
<proteinExistence type="predicted"/>
<dbReference type="Proteomes" id="UP001418804">
    <property type="component" value="Unassembled WGS sequence"/>
</dbReference>
<evidence type="ECO:0000256" key="1">
    <source>
        <dbReference type="SAM" id="Phobius"/>
    </source>
</evidence>
<keyword evidence="1" id="KW-0472">Membrane</keyword>
<sequence length="63" mass="7123">MKKITKKYAFILTGFLFGYLLLVTFGVDISTSTFKLFIPVAVTGLFFGEMINVTTKRHKSNLN</sequence>
<name>A0ABD5KZ66_PRIAR</name>